<dbReference type="SUPFAM" id="SSF55874">
    <property type="entry name" value="ATPase domain of HSP90 chaperone/DNA topoisomerase II/histidine kinase"/>
    <property type="match status" value="1"/>
</dbReference>
<dbReference type="HOGENOM" id="CLU_000445_114_81_10"/>
<evidence type="ECO:0000313" key="5">
    <source>
        <dbReference type="EMBL" id="AEE50453.1"/>
    </source>
</evidence>
<dbReference type="Proteomes" id="UP000008461">
    <property type="component" value="Chromosome"/>
</dbReference>
<dbReference type="InterPro" id="IPR000595">
    <property type="entry name" value="cNMP-bd_dom"/>
</dbReference>
<dbReference type="PANTHER" id="PTHR43065:SF48">
    <property type="entry name" value="HISTIDINE KINASE"/>
    <property type="match status" value="1"/>
</dbReference>
<dbReference type="SUPFAM" id="SSF51206">
    <property type="entry name" value="cAMP-binding domain-like"/>
    <property type="match status" value="1"/>
</dbReference>
<dbReference type="Pfam" id="PF02518">
    <property type="entry name" value="HATPase_c"/>
    <property type="match status" value="1"/>
</dbReference>
<dbReference type="InterPro" id="IPR036890">
    <property type="entry name" value="HATPase_C_sf"/>
</dbReference>
<dbReference type="eggNOG" id="COG2205">
    <property type="taxonomic scope" value="Bacteria"/>
</dbReference>
<keyword evidence="5" id="KW-0418">Kinase</keyword>
<protein>
    <recommendedName>
        <fullName evidence="2">histidine kinase</fullName>
        <ecNumber evidence="2">2.7.13.3</ecNumber>
    </recommendedName>
</protein>
<dbReference type="STRING" id="760192.Halhy_2583"/>
<dbReference type="PANTHER" id="PTHR43065">
    <property type="entry name" value="SENSOR HISTIDINE KINASE"/>
    <property type="match status" value="1"/>
</dbReference>
<evidence type="ECO:0000259" key="3">
    <source>
        <dbReference type="PROSITE" id="PS50042"/>
    </source>
</evidence>
<evidence type="ECO:0000313" key="6">
    <source>
        <dbReference type="Proteomes" id="UP000008461"/>
    </source>
</evidence>
<dbReference type="Gene3D" id="2.60.120.10">
    <property type="entry name" value="Jelly Rolls"/>
    <property type="match status" value="1"/>
</dbReference>
<keyword evidence="6" id="KW-1185">Reference proteome</keyword>
<evidence type="ECO:0000256" key="2">
    <source>
        <dbReference type="ARBA" id="ARBA00012438"/>
    </source>
</evidence>
<dbReference type="AlphaFoldDB" id="F4KYP7"/>
<name>F4KYP7_HALH1</name>
<comment type="catalytic activity">
    <reaction evidence="1">
        <text>ATP + protein L-histidine = ADP + protein N-phospho-L-histidine.</text>
        <dbReference type="EC" id="2.7.13.3"/>
    </reaction>
</comment>
<dbReference type="InterPro" id="IPR003594">
    <property type="entry name" value="HATPase_dom"/>
</dbReference>
<feature type="domain" description="Cyclic nucleotide-binding" evidence="3">
    <location>
        <begin position="32"/>
        <end position="133"/>
    </location>
</feature>
<accession>F4KYP7</accession>
<dbReference type="Gene3D" id="3.30.565.10">
    <property type="entry name" value="Histidine kinase-like ATPase, C-terminal domain"/>
    <property type="match status" value="1"/>
</dbReference>
<dbReference type="EC" id="2.7.13.3" evidence="2"/>
<reference key="2">
    <citation type="submission" date="2011-04" db="EMBL/GenBank/DDBJ databases">
        <title>Complete sequence of chromosome of Haliscomenobacter hydrossis DSM 1100.</title>
        <authorList>
            <consortium name="US DOE Joint Genome Institute (JGI-PGF)"/>
            <person name="Lucas S."/>
            <person name="Han J."/>
            <person name="Lapidus A."/>
            <person name="Bruce D."/>
            <person name="Goodwin L."/>
            <person name="Pitluck S."/>
            <person name="Peters L."/>
            <person name="Kyrpides N."/>
            <person name="Mavromatis K."/>
            <person name="Ivanova N."/>
            <person name="Ovchinnikova G."/>
            <person name="Pagani I."/>
            <person name="Daligault H."/>
            <person name="Detter J.C."/>
            <person name="Han C."/>
            <person name="Land M."/>
            <person name="Hauser L."/>
            <person name="Markowitz V."/>
            <person name="Cheng J.-F."/>
            <person name="Hugenholtz P."/>
            <person name="Woyke T."/>
            <person name="Wu D."/>
            <person name="Verbarg S."/>
            <person name="Frueling A."/>
            <person name="Brambilla E."/>
            <person name="Klenk H.-P."/>
            <person name="Eisen J.A."/>
        </authorList>
    </citation>
    <scope>NUCLEOTIDE SEQUENCE</scope>
    <source>
        <strain>DSM 1100</strain>
    </source>
</reference>
<reference evidence="5 6" key="1">
    <citation type="journal article" date="2011" name="Stand. Genomic Sci.">
        <title>Complete genome sequence of Haliscomenobacter hydrossis type strain (O).</title>
        <authorList>
            <consortium name="US DOE Joint Genome Institute (JGI-PGF)"/>
            <person name="Daligault H."/>
            <person name="Lapidus A."/>
            <person name="Zeytun A."/>
            <person name="Nolan M."/>
            <person name="Lucas S."/>
            <person name="Del Rio T.G."/>
            <person name="Tice H."/>
            <person name="Cheng J.F."/>
            <person name="Tapia R."/>
            <person name="Han C."/>
            <person name="Goodwin L."/>
            <person name="Pitluck S."/>
            <person name="Liolios K."/>
            <person name="Pagani I."/>
            <person name="Ivanova N."/>
            <person name="Huntemann M."/>
            <person name="Mavromatis K."/>
            <person name="Mikhailova N."/>
            <person name="Pati A."/>
            <person name="Chen A."/>
            <person name="Palaniappan K."/>
            <person name="Land M."/>
            <person name="Hauser L."/>
            <person name="Brambilla E.M."/>
            <person name="Rohde M."/>
            <person name="Verbarg S."/>
            <person name="Goker M."/>
            <person name="Bristow J."/>
            <person name="Eisen J.A."/>
            <person name="Markowitz V."/>
            <person name="Hugenholtz P."/>
            <person name="Kyrpides N.C."/>
            <person name="Klenk H.P."/>
            <person name="Woyke T."/>
        </authorList>
    </citation>
    <scope>NUCLEOTIDE SEQUENCE [LARGE SCALE GENOMIC DNA]</scope>
    <source>
        <strain evidence="6">ATCC 27775 / DSM 1100 / LMG 10767 / O</strain>
    </source>
</reference>
<dbReference type="KEGG" id="hhy:Halhy_2583"/>
<dbReference type="Gene3D" id="1.10.287.130">
    <property type="match status" value="1"/>
</dbReference>
<dbReference type="InterPro" id="IPR004358">
    <property type="entry name" value="Sig_transdc_His_kin-like_C"/>
</dbReference>
<dbReference type="GO" id="GO:0004673">
    <property type="term" value="F:protein histidine kinase activity"/>
    <property type="evidence" value="ECO:0007669"/>
    <property type="project" value="UniProtKB-EC"/>
</dbReference>
<dbReference type="PRINTS" id="PR00344">
    <property type="entry name" value="BCTRLSENSOR"/>
</dbReference>
<dbReference type="PROSITE" id="PS50109">
    <property type="entry name" value="HIS_KIN"/>
    <property type="match status" value="1"/>
</dbReference>
<organism evidence="5 6">
    <name type="scientific">Haliscomenobacter hydrossis (strain ATCC 27775 / DSM 1100 / LMG 10767 / O)</name>
    <dbReference type="NCBI Taxonomy" id="760192"/>
    <lineage>
        <taxon>Bacteria</taxon>
        <taxon>Pseudomonadati</taxon>
        <taxon>Bacteroidota</taxon>
        <taxon>Saprospiria</taxon>
        <taxon>Saprospirales</taxon>
        <taxon>Haliscomenobacteraceae</taxon>
        <taxon>Haliscomenobacter</taxon>
    </lineage>
</organism>
<gene>
    <name evidence="5" type="ordered locus">Halhy_2583</name>
</gene>
<dbReference type="InterPro" id="IPR014710">
    <property type="entry name" value="RmlC-like_jellyroll"/>
</dbReference>
<sequence>MNPYLPKPSENFTVQILEKHPELPAILAEFELFEGVAPSAIQWLIDHSEYQFYEEGENFIRPNMDAEHMLLIVKGEYALRMQQGNEFRDIGQWGAGYVTGLLPFSRMKKTVAYGIAVLPLEILALHRNCFTEMATVSYELTQNLVGVMSSRIKTFTEQRLQDEKLMSLGKLSAGLAHELNNPASALVRSADELYQKIHQSPERFKSVITMRVSPEETDALNAILFRKASEGQAKELGLLERESCKDDILDWLEDHDIDNADDIAETFLDFGLRLEDLEAMKEALNGKALNAMMWWIESTLSLERLVKEIRESADRIGRLVSSIKTYTHMDQSQDMQSTDLHEGIRSTMIMLKHQFKEKSIQVVKEFAEDMPMVCVHPGEMNQVWTNLIDNAVDAAPVGGMLKVRTYVKNKKAVIDIIDNGPGIPEAIRNKIFDPFFTTKEIGKGTGMGLEIARRIVLKHHGEISLKSKPGETIFTVCIPI</sequence>
<dbReference type="PROSITE" id="PS50042">
    <property type="entry name" value="CNMP_BINDING_3"/>
    <property type="match status" value="1"/>
</dbReference>
<dbReference type="InterPro" id="IPR005467">
    <property type="entry name" value="His_kinase_dom"/>
</dbReference>
<dbReference type="EMBL" id="CP002691">
    <property type="protein sequence ID" value="AEE50453.1"/>
    <property type="molecule type" value="Genomic_DNA"/>
</dbReference>
<feature type="domain" description="Histidine kinase" evidence="4">
    <location>
        <begin position="303"/>
        <end position="480"/>
    </location>
</feature>
<evidence type="ECO:0000256" key="1">
    <source>
        <dbReference type="ARBA" id="ARBA00000085"/>
    </source>
</evidence>
<dbReference type="eggNOG" id="COG4191">
    <property type="taxonomic scope" value="Bacteria"/>
</dbReference>
<dbReference type="SMART" id="SM00387">
    <property type="entry name" value="HATPase_c"/>
    <property type="match status" value="1"/>
</dbReference>
<proteinExistence type="predicted"/>
<evidence type="ECO:0000259" key="4">
    <source>
        <dbReference type="PROSITE" id="PS50109"/>
    </source>
</evidence>
<keyword evidence="5" id="KW-0808">Transferase</keyword>
<dbReference type="InterPro" id="IPR018490">
    <property type="entry name" value="cNMP-bd_dom_sf"/>
</dbReference>